<keyword evidence="4" id="KW-0804">Transcription</keyword>
<dbReference type="EMBL" id="JACHNU010000001">
    <property type="protein sequence ID" value="MBB4661792.1"/>
    <property type="molecule type" value="Genomic_DNA"/>
</dbReference>
<proteinExistence type="predicted"/>
<keyword evidence="2" id="KW-0805">Transcription regulation</keyword>
<dbReference type="InterPro" id="IPR009061">
    <property type="entry name" value="DNA-bd_dom_put_sf"/>
</dbReference>
<dbReference type="SUPFAM" id="SSF46955">
    <property type="entry name" value="Putative DNA-binding domain"/>
    <property type="match status" value="1"/>
</dbReference>
<evidence type="ECO:0000259" key="5">
    <source>
        <dbReference type="PROSITE" id="PS50937"/>
    </source>
</evidence>
<accession>A0A840IAZ2</accession>
<dbReference type="Gene3D" id="1.10.1660.10">
    <property type="match status" value="1"/>
</dbReference>
<dbReference type="GO" id="GO:0003700">
    <property type="term" value="F:DNA-binding transcription factor activity"/>
    <property type="evidence" value="ECO:0007669"/>
    <property type="project" value="InterPro"/>
</dbReference>
<dbReference type="PANTHER" id="PTHR30204:SF69">
    <property type="entry name" value="MERR-FAMILY TRANSCRIPTIONAL REGULATOR"/>
    <property type="match status" value="1"/>
</dbReference>
<dbReference type="PRINTS" id="PR00040">
    <property type="entry name" value="HTHMERR"/>
</dbReference>
<dbReference type="PANTHER" id="PTHR30204">
    <property type="entry name" value="REDOX-CYCLING DRUG-SENSING TRANSCRIPTIONAL ACTIVATOR SOXR"/>
    <property type="match status" value="1"/>
</dbReference>
<evidence type="ECO:0000256" key="4">
    <source>
        <dbReference type="ARBA" id="ARBA00023163"/>
    </source>
</evidence>
<dbReference type="PROSITE" id="PS50937">
    <property type="entry name" value="HTH_MERR_2"/>
    <property type="match status" value="1"/>
</dbReference>
<dbReference type="AlphaFoldDB" id="A0A840IAZ2"/>
<dbReference type="Pfam" id="PF13411">
    <property type="entry name" value="MerR_1"/>
    <property type="match status" value="1"/>
</dbReference>
<feature type="domain" description="HTH merR-type" evidence="5">
    <location>
        <begin position="4"/>
        <end position="72"/>
    </location>
</feature>
<evidence type="ECO:0000256" key="3">
    <source>
        <dbReference type="ARBA" id="ARBA00023125"/>
    </source>
</evidence>
<dbReference type="Proteomes" id="UP000585272">
    <property type="component" value="Unassembled WGS sequence"/>
</dbReference>
<name>A0A840IAZ2_9ACTN</name>
<reference evidence="6 7" key="1">
    <citation type="submission" date="2020-08" db="EMBL/GenBank/DDBJ databases">
        <title>Genomic Encyclopedia of Archaeal and Bacterial Type Strains, Phase II (KMG-II): from individual species to whole genera.</title>
        <authorList>
            <person name="Goeker M."/>
        </authorList>
    </citation>
    <scope>NUCLEOTIDE SEQUENCE [LARGE SCALE GENOMIC DNA]</scope>
    <source>
        <strain evidence="6 7">DSM 23288</strain>
    </source>
</reference>
<evidence type="ECO:0000256" key="2">
    <source>
        <dbReference type="ARBA" id="ARBA00023015"/>
    </source>
</evidence>
<dbReference type="PROSITE" id="PS00552">
    <property type="entry name" value="HTH_MERR_1"/>
    <property type="match status" value="1"/>
</dbReference>
<protein>
    <submittedName>
        <fullName evidence="6">DNA-binding transcriptional MerR regulator</fullName>
    </submittedName>
</protein>
<dbReference type="GO" id="GO:0003677">
    <property type="term" value="F:DNA binding"/>
    <property type="evidence" value="ECO:0007669"/>
    <property type="project" value="UniProtKB-KW"/>
</dbReference>
<keyword evidence="1" id="KW-0678">Repressor</keyword>
<keyword evidence="7" id="KW-1185">Reference proteome</keyword>
<evidence type="ECO:0000313" key="7">
    <source>
        <dbReference type="Proteomes" id="UP000585272"/>
    </source>
</evidence>
<dbReference type="RefSeq" id="WP_183340250.1">
    <property type="nucleotide sequence ID" value="NZ_JACHNU010000001.1"/>
</dbReference>
<comment type="caution">
    <text evidence="6">The sequence shown here is derived from an EMBL/GenBank/DDBJ whole genome shotgun (WGS) entry which is preliminary data.</text>
</comment>
<gene>
    <name evidence="6" type="ORF">BDZ31_001365</name>
</gene>
<sequence>MDDALTIGDVARQAGVKTSAIRYYERVGVLPEPDRIAGQRRYSAETVRRLHVIDVAKRAGFSLDEVRELLDSDRASDALRELARRKLPDVRALIERATAMQAWLATASSCGCPTLEVCELFGPNAAGRPAAADRAALFR</sequence>
<evidence type="ECO:0000313" key="6">
    <source>
        <dbReference type="EMBL" id="MBB4661792.1"/>
    </source>
</evidence>
<dbReference type="InterPro" id="IPR047057">
    <property type="entry name" value="MerR_fam"/>
</dbReference>
<dbReference type="InterPro" id="IPR000551">
    <property type="entry name" value="MerR-type_HTH_dom"/>
</dbReference>
<keyword evidence="3 6" id="KW-0238">DNA-binding</keyword>
<dbReference type="SMART" id="SM00422">
    <property type="entry name" value="HTH_MERR"/>
    <property type="match status" value="1"/>
</dbReference>
<organism evidence="6 7">
    <name type="scientific">Conexibacter arvalis</name>
    <dbReference type="NCBI Taxonomy" id="912552"/>
    <lineage>
        <taxon>Bacteria</taxon>
        <taxon>Bacillati</taxon>
        <taxon>Actinomycetota</taxon>
        <taxon>Thermoleophilia</taxon>
        <taxon>Solirubrobacterales</taxon>
        <taxon>Conexibacteraceae</taxon>
        <taxon>Conexibacter</taxon>
    </lineage>
</organism>
<evidence type="ECO:0000256" key="1">
    <source>
        <dbReference type="ARBA" id="ARBA00022491"/>
    </source>
</evidence>